<dbReference type="SUPFAM" id="SSF50249">
    <property type="entry name" value="Nucleic acid-binding proteins"/>
    <property type="match status" value="1"/>
</dbReference>
<keyword evidence="6 8" id="KW-0234">DNA repair</keyword>
<evidence type="ECO:0000256" key="4">
    <source>
        <dbReference type="ARBA" id="ARBA00022763"/>
    </source>
</evidence>
<keyword evidence="4 8" id="KW-0227">DNA damage</keyword>
<dbReference type="PANTHER" id="PTHR33991">
    <property type="entry name" value="DNA REPAIR PROTEIN RECO"/>
    <property type="match status" value="1"/>
</dbReference>
<reference evidence="10 11" key="1">
    <citation type="submission" date="2019-03" db="EMBL/GenBank/DDBJ databases">
        <title>Genomics of glacier-inhabiting Cryobacterium strains.</title>
        <authorList>
            <person name="Liu Q."/>
            <person name="Xin Y.-H."/>
        </authorList>
    </citation>
    <scope>NUCLEOTIDE SEQUENCE [LARGE SCALE GENOMIC DNA]</scope>
    <source>
        <strain evidence="10 11">TMT4-23</strain>
    </source>
</reference>
<dbReference type="Gene3D" id="2.40.50.140">
    <property type="entry name" value="Nucleic acid-binding proteins"/>
    <property type="match status" value="1"/>
</dbReference>
<keyword evidence="11" id="KW-1185">Reference proteome</keyword>
<evidence type="ECO:0000256" key="6">
    <source>
        <dbReference type="ARBA" id="ARBA00023204"/>
    </source>
</evidence>
<dbReference type="InterPro" id="IPR042242">
    <property type="entry name" value="RecO_C"/>
</dbReference>
<comment type="similarity">
    <text evidence="2 8">Belongs to the RecO family.</text>
</comment>
<organism evidence="10 11">
    <name type="scientific">Cryobacterium breve</name>
    <dbReference type="NCBI Taxonomy" id="1259258"/>
    <lineage>
        <taxon>Bacteria</taxon>
        <taxon>Bacillati</taxon>
        <taxon>Actinomycetota</taxon>
        <taxon>Actinomycetes</taxon>
        <taxon>Micrococcales</taxon>
        <taxon>Microbacteriaceae</taxon>
        <taxon>Cryobacterium</taxon>
    </lineage>
</organism>
<dbReference type="Gene3D" id="6.20.220.20">
    <property type="entry name" value="Recombination protein O, zinc-binding domain"/>
    <property type="match status" value="1"/>
</dbReference>
<evidence type="ECO:0000259" key="9">
    <source>
        <dbReference type="Pfam" id="PF11967"/>
    </source>
</evidence>
<evidence type="ECO:0000256" key="2">
    <source>
        <dbReference type="ARBA" id="ARBA00007452"/>
    </source>
</evidence>
<dbReference type="InterPro" id="IPR012340">
    <property type="entry name" value="NA-bd_OB-fold"/>
</dbReference>
<evidence type="ECO:0000256" key="1">
    <source>
        <dbReference type="ARBA" id="ARBA00003065"/>
    </source>
</evidence>
<sequence>MPVYRDEVVVLRTQKLGEADRIVTMLTRQHGKVRAVAKGVRRTASKFGARLEPFMVADVQLYEGRSLDVITQAESIGSYGALITADYPSYTAASAMVETADKLTEAEGSLQQYLLLVGALRSLSRREHGAGLTLDSYLLRSLSMAGWAPSFQDCARCGAVGTHSAMVVQVGGIVCDNCAAPGSPRLDPATVALLGSLLTGDWEHAQSAPDQTRAQATGVVAAYTQWHLGRGLRSLEHVSR</sequence>
<evidence type="ECO:0000256" key="5">
    <source>
        <dbReference type="ARBA" id="ARBA00023172"/>
    </source>
</evidence>
<dbReference type="Pfam" id="PF11967">
    <property type="entry name" value="RecO_N"/>
    <property type="match status" value="1"/>
</dbReference>
<evidence type="ECO:0000313" key="11">
    <source>
        <dbReference type="Proteomes" id="UP000298355"/>
    </source>
</evidence>
<dbReference type="InterPro" id="IPR003717">
    <property type="entry name" value="RecO"/>
</dbReference>
<keyword evidence="5 8" id="KW-0233">DNA recombination</keyword>
<comment type="caution">
    <text evidence="10">The sequence shown here is derived from an EMBL/GenBank/DDBJ whole genome shotgun (WGS) entry which is preliminary data.</text>
</comment>
<dbReference type="Proteomes" id="UP000298355">
    <property type="component" value="Unassembled WGS sequence"/>
</dbReference>
<dbReference type="HAMAP" id="MF_00201">
    <property type="entry name" value="RecO"/>
    <property type="match status" value="1"/>
</dbReference>
<accession>A0ABY2IY86</accession>
<name>A0ABY2IY86_9MICO</name>
<evidence type="ECO:0000256" key="3">
    <source>
        <dbReference type="ARBA" id="ARBA00021310"/>
    </source>
</evidence>
<proteinExistence type="inferred from homology"/>
<feature type="domain" description="DNA replication/recombination mediator RecO N-terminal" evidence="9">
    <location>
        <begin position="1"/>
        <end position="79"/>
    </location>
</feature>
<evidence type="ECO:0000256" key="8">
    <source>
        <dbReference type="HAMAP-Rule" id="MF_00201"/>
    </source>
</evidence>
<dbReference type="RefSeq" id="WP_134363928.1">
    <property type="nucleotide sequence ID" value="NZ_SOGJ01000023.1"/>
</dbReference>
<dbReference type="PANTHER" id="PTHR33991:SF1">
    <property type="entry name" value="DNA REPAIR PROTEIN RECO"/>
    <property type="match status" value="1"/>
</dbReference>
<dbReference type="NCBIfam" id="TIGR00613">
    <property type="entry name" value="reco"/>
    <property type="match status" value="1"/>
</dbReference>
<evidence type="ECO:0000256" key="7">
    <source>
        <dbReference type="ARBA" id="ARBA00033409"/>
    </source>
</evidence>
<dbReference type="InterPro" id="IPR037278">
    <property type="entry name" value="ARFGAP/RecO"/>
</dbReference>
<dbReference type="EMBL" id="SOGJ01000023">
    <property type="protein sequence ID" value="TFC97490.1"/>
    <property type="molecule type" value="Genomic_DNA"/>
</dbReference>
<comment type="function">
    <text evidence="1 8">Involved in DNA repair and RecF pathway recombination.</text>
</comment>
<dbReference type="InterPro" id="IPR022572">
    <property type="entry name" value="DNA_rep/recomb_RecO_N"/>
</dbReference>
<dbReference type="Pfam" id="PF02565">
    <property type="entry name" value="RecO_C"/>
    <property type="match status" value="1"/>
</dbReference>
<evidence type="ECO:0000313" key="10">
    <source>
        <dbReference type="EMBL" id="TFC97490.1"/>
    </source>
</evidence>
<dbReference type="SUPFAM" id="SSF57863">
    <property type="entry name" value="ArfGap/RecO-like zinc finger"/>
    <property type="match status" value="1"/>
</dbReference>
<gene>
    <name evidence="8 10" type="primary">recO</name>
    <name evidence="10" type="ORF">E3O65_11965</name>
</gene>
<dbReference type="Gene3D" id="1.20.1440.120">
    <property type="entry name" value="Recombination protein O, C-terminal domain"/>
    <property type="match status" value="1"/>
</dbReference>
<protein>
    <recommendedName>
        <fullName evidence="3 8">DNA repair protein RecO</fullName>
    </recommendedName>
    <alternativeName>
        <fullName evidence="7 8">Recombination protein O</fullName>
    </alternativeName>
</protein>